<dbReference type="AlphaFoldDB" id="A0A814DNI3"/>
<evidence type="ECO:0000313" key="2">
    <source>
        <dbReference type="EMBL" id="CAF3732912.1"/>
    </source>
</evidence>
<evidence type="ECO:0000313" key="3">
    <source>
        <dbReference type="Proteomes" id="UP000663829"/>
    </source>
</evidence>
<protein>
    <submittedName>
        <fullName evidence="1">Uncharacterized protein</fullName>
    </submittedName>
</protein>
<gene>
    <name evidence="1" type="ORF">GPM918_LOCUS11604</name>
    <name evidence="2" type="ORF">SRO942_LOCUS11605</name>
</gene>
<dbReference type="OrthoDB" id="417678at2759"/>
<reference evidence="1" key="1">
    <citation type="submission" date="2021-02" db="EMBL/GenBank/DDBJ databases">
        <authorList>
            <person name="Nowell W R."/>
        </authorList>
    </citation>
    <scope>NUCLEOTIDE SEQUENCE</scope>
</reference>
<dbReference type="Proteomes" id="UP000663829">
    <property type="component" value="Unassembled WGS sequence"/>
</dbReference>
<dbReference type="EMBL" id="CAJOBC010002432">
    <property type="protein sequence ID" value="CAF3732912.1"/>
    <property type="molecule type" value="Genomic_DNA"/>
</dbReference>
<evidence type="ECO:0000313" key="1">
    <source>
        <dbReference type="EMBL" id="CAF0958015.1"/>
    </source>
</evidence>
<keyword evidence="3" id="KW-1185">Reference proteome</keyword>
<comment type="caution">
    <text evidence="1">The sequence shown here is derived from an EMBL/GenBank/DDBJ whole genome shotgun (WGS) entry which is preliminary data.</text>
</comment>
<dbReference type="Proteomes" id="UP000681722">
    <property type="component" value="Unassembled WGS sequence"/>
</dbReference>
<dbReference type="EMBL" id="CAJNOQ010002432">
    <property type="protein sequence ID" value="CAF0958015.1"/>
    <property type="molecule type" value="Genomic_DNA"/>
</dbReference>
<sequence>MRVANNVSATTIEQGVNNFLTGVLWGREVDGEWEWISTEPSLQKPEGCPNCTTYFKYLENQLVKSAIDRKTLREKTGQFVHSEGERFKCFYDELVELLRYNKKPSVCRRREDRILEEEKNLKTENDKEKEIKRPRRQSVLYADPLPVNGYRSADGTLYHYILPAFFRLIQYLQQTDRDYAIILRTMGDDSVNFLYNAQRVLANEHPNFTFEKLIPVSLIPGKIRRTGTLEGKDEKITLELPKVDDNDELMEIDDEFQINDKLKQFDGIHGIKDDFNYWCNNQYLYSSSKPIWFDPEKDVDVHHILFDDNFRVIDPYDSIVDIRVMNHNTHQCKTVPFEHYSKLENVFAVQADLLKILENENYFVEKIEECERNLDKLLNNVEILNQIRQ</sequence>
<proteinExistence type="predicted"/>
<organism evidence="1 3">
    <name type="scientific">Didymodactylos carnosus</name>
    <dbReference type="NCBI Taxonomy" id="1234261"/>
    <lineage>
        <taxon>Eukaryota</taxon>
        <taxon>Metazoa</taxon>
        <taxon>Spiralia</taxon>
        <taxon>Gnathifera</taxon>
        <taxon>Rotifera</taxon>
        <taxon>Eurotatoria</taxon>
        <taxon>Bdelloidea</taxon>
        <taxon>Philodinida</taxon>
        <taxon>Philodinidae</taxon>
        <taxon>Didymodactylos</taxon>
    </lineage>
</organism>
<accession>A0A814DNI3</accession>
<dbReference type="PANTHER" id="PTHR36960">
    <property type="entry name" value="SI:DKEY-32E6.3"/>
    <property type="match status" value="1"/>
</dbReference>
<name>A0A814DNI3_9BILA</name>
<dbReference type="PANTHER" id="PTHR36960:SF1">
    <property type="entry name" value="SI:DKEY-32E6.3"/>
    <property type="match status" value="1"/>
</dbReference>